<name>A0A239IME9_9BACT</name>
<gene>
    <name evidence="2" type="ORF">SAMN06296052_11812</name>
</gene>
<sequence length="131" mass="15357">MENQTEFLSEPLAPLEDKIQAYLDTERDIRLLEVELLSLQSIKPDFVPDSNDMEKLIHSGKIEDKLNDKERRLAELMQQYRQLREEVIAMLPAQNTFYEINIGYGPSRVGYFTIDQETHQPLTEPVLHVFH</sequence>
<evidence type="ECO:0000313" key="2">
    <source>
        <dbReference type="EMBL" id="SNS94729.1"/>
    </source>
</evidence>
<accession>A0A239IME9</accession>
<dbReference type="AlphaFoldDB" id="A0A239IME9"/>
<dbReference type="Proteomes" id="UP000198432">
    <property type="component" value="Unassembled WGS sequence"/>
</dbReference>
<dbReference type="EMBL" id="FZOQ01000018">
    <property type="protein sequence ID" value="SNS94729.1"/>
    <property type="molecule type" value="Genomic_DNA"/>
</dbReference>
<reference evidence="3" key="1">
    <citation type="submission" date="2017-06" db="EMBL/GenBank/DDBJ databases">
        <authorList>
            <person name="Varghese N."/>
            <person name="Submissions S."/>
        </authorList>
    </citation>
    <scope>NUCLEOTIDE SEQUENCE [LARGE SCALE GENOMIC DNA]</scope>
    <source>
        <strain evidence="3">NKM1</strain>
    </source>
</reference>
<evidence type="ECO:0000256" key="1">
    <source>
        <dbReference type="SAM" id="Coils"/>
    </source>
</evidence>
<dbReference type="OrthoDB" id="884723at2"/>
<evidence type="ECO:0000313" key="3">
    <source>
        <dbReference type="Proteomes" id="UP000198432"/>
    </source>
</evidence>
<dbReference type="RefSeq" id="WP_089320617.1">
    <property type="nucleotide sequence ID" value="NZ_FZOQ01000018.1"/>
</dbReference>
<keyword evidence="1" id="KW-0175">Coiled coil</keyword>
<keyword evidence="3" id="KW-1185">Reference proteome</keyword>
<proteinExistence type="predicted"/>
<feature type="coiled-coil region" evidence="1">
    <location>
        <begin position="59"/>
        <end position="86"/>
    </location>
</feature>
<organism evidence="2 3">
    <name type="scientific">Pontibacter ummariensis</name>
    <dbReference type="NCBI Taxonomy" id="1610492"/>
    <lineage>
        <taxon>Bacteria</taxon>
        <taxon>Pseudomonadati</taxon>
        <taxon>Bacteroidota</taxon>
        <taxon>Cytophagia</taxon>
        <taxon>Cytophagales</taxon>
        <taxon>Hymenobacteraceae</taxon>
        <taxon>Pontibacter</taxon>
    </lineage>
</organism>
<protein>
    <submittedName>
        <fullName evidence="2">Uncharacterized protein</fullName>
    </submittedName>
</protein>